<evidence type="ECO:0000313" key="1">
    <source>
        <dbReference type="EMBL" id="KAI3695235.1"/>
    </source>
</evidence>
<dbReference type="EMBL" id="CM042043">
    <property type="protein sequence ID" value="KAI3695235.1"/>
    <property type="molecule type" value="Genomic_DNA"/>
</dbReference>
<evidence type="ECO:0000313" key="2">
    <source>
        <dbReference type="Proteomes" id="UP001056120"/>
    </source>
</evidence>
<protein>
    <submittedName>
        <fullName evidence="1">Uncharacterized protein</fullName>
    </submittedName>
</protein>
<reference evidence="2" key="1">
    <citation type="journal article" date="2022" name="Mol. Ecol. Resour.">
        <title>The genomes of chicory, endive, great burdock and yacon provide insights into Asteraceae palaeo-polyploidization history and plant inulin production.</title>
        <authorList>
            <person name="Fan W."/>
            <person name="Wang S."/>
            <person name="Wang H."/>
            <person name="Wang A."/>
            <person name="Jiang F."/>
            <person name="Liu H."/>
            <person name="Zhao H."/>
            <person name="Xu D."/>
            <person name="Zhang Y."/>
        </authorList>
    </citation>
    <scope>NUCLEOTIDE SEQUENCE [LARGE SCALE GENOMIC DNA]</scope>
    <source>
        <strain evidence="2">cv. Yunnan</strain>
    </source>
</reference>
<accession>A0ACB8ZD59</accession>
<organism evidence="1 2">
    <name type="scientific">Smallanthus sonchifolius</name>
    <dbReference type="NCBI Taxonomy" id="185202"/>
    <lineage>
        <taxon>Eukaryota</taxon>
        <taxon>Viridiplantae</taxon>
        <taxon>Streptophyta</taxon>
        <taxon>Embryophyta</taxon>
        <taxon>Tracheophyta</taxon>
        <taxon>Spermatophyta</taxon>
        <taxon>Magnoliopsida</taxon>
        <taxon>eudicotyledons</taxon>
        <taxon>Gunneridae</taxon>
        <taxon>Pentapetalae</taxon>
        <taxon>asterids</taxon>
        <taxon>campanulids</taxon>
        <taxon>Asterales</taxon>
        <taxon>Asteraceae</taxon>
        <taxon>Asteroideae</taxon>
        <taxon>Heliantheae alliance</taxon>
        <taxon>Millerieae</taxon>
        <taxon>Smallanthus</taxon>
    </lineage>
</organism>
<sequence>MTRKRCYRTPTSTTPVTSPHHTTPHHTTQRPSKLTNSKPNKNIQSPLVEAQLHILHTTVQMDDAAALMEATGSRFSNLELIGRGSFGDVYKGFDKEINKEVAIKVIDLEESEDEIEDIQKEIAVLQQCRSPYITEYYGSYLHQTKLWIIMEYMAGGSVADLIQPNQPLDEMSIACILRDLLLAIEYLHNEGKIHRDIKAANILLTENGDVKVADFGVSAQLTRTISRRKTFVGTPFWMAPEVIQNSEGYNEKADIWSLGITAIEMAKGEPPLADLHPMRVLFIIPRESPPQLDEHFSRPMKEFVSLCLKKVPAERPSAKELLKHRFIRNARKSPKLLERIRERPKFQLKEDGSLPGGTKVLEGSDTVKVSRVEDTVKAKNAGWDFSIAGATNTGTVRSSVRPPQIRNKVLDVSSNQATVNKLSSEISIEKDTRELFLEENQDYYRDDEDISPVGRGTVVVRPRTSEKSSVSSNQRTMSSSNIFTSLEDASTSGTVVFRGQHDDSDSSGTPKSRLGSQERASSASPEDSAINLAEAKVAIQGGMRKGNVRDKSNLSKVNKDVHESQRPERSTNSSDSSRDFQDAIKAFAKPRQTSGDEEERLKMAATSASATLSTLLIPSLKEEISEDLGAPVVQMVINSLMDMEYTKPGSCEFLVTRLLHRLASSKEPSLKNLQDVAIRGFSKGKKVTEQPPDNVNPEADSKKKQQNKEAQSNANLSPLARFLLSRWQGHTSKDVNAA</sequence>
<dbReference type="Proteomes" id="UP001056120">
    <property type="component" value="Linkage Group LG26"/>
</dbReference>
<reference evidence="1 2" key="2">
    <citation type="journal article" date="2022" name="Mol. Ecol. Resour.">
        <title>The genomes of chicory, endive, great burdock and yacon provide insights into Asteraceae paleo-polyploidization history and plant inulin production.</title>
        <authorList>
            <person name="Fan W."/>
            <person name="Wang S."/>
            <person name="Wang H."/>
            <person name="Wang A."/>
            <person name="Jiang F."/>
            <person name="Liu H."/>
            <person name="Zhao H."/>
            <person name="Xu D."/>
            <person name="Zhang Y."/>
        </authorList>
    </citation>
    <scope>NUCLEOTIDE SEQUENCE [LARGE SCALE GENOMIC DNA]</scope>
    <source>
        <strain evidence="2">cv. Yunnan</strain>
        <tissue evidence="1">Leaves</tissue>
    </source>
</reference>
<comment type="caution">
    <text evidence="1">The sequence shown here is derived from an EMBL/GenBank/DDBJ whole genome shotgun (WGS) entry which is preliminary data.</text>
</comment>
<name>A0ACB8ZD59_9ASTR</name>
<keyword evidence="2" id="KW-1185">Reference proteome</keyword>
<proteinExistence type="predicted"/>
<gene>
    <name evidence="1" type="ORF">L1987_78227</name>
</gene>